<evidence type="ECO:0000313" key="4">
    <source>
        <dbReference type="Proteomes" id="UP000235786"/>
    </source>
</evidence>
<accession>A0A2J6S142</accession>
<evidence type="ECO:0000313" key="3">
    <source>
        <dbReference type="EMBL" id="PMD44491.1"/>
    </source>
</evidence>
<keyword evidence="1" id="KW-0732">Signal</keyword>
<organism evidence="3 4">
    <name type="scientific">Hyaloscypha variabilis (strain UAMH 11265 / GT02V1 / F)</name>
    <name type="common">Meliniomyces variabilis</name>
    <dbReference type="NCBI Taxonomy" id="1149755"/>
    <lineage>
        <taxon>Eukaryota</taxon>
        <taxon>Fungi</taxon>
        <taxon>Dikarya</taxon>
        <taxon>Ascomycota</taxon>
        <taxon>Pezizomycotina</taxon>
        <taxon>Leotiomycetes</taxon>
        <taxon>Helotiales</taxon>
        <taxon>Hyaloscyphaceae</taxon>
        <taxon>Hyaloscypha</taxon>
        <taxon>Hyaloscypha variabilis</taxon>
    </lineage>
</organism>
<dbReference type="PANTHER" id="PTHR15462">
    <property type="entry name" value="SERINE PROTEASE"/>
    <property type="match status" value="1"/>
</dbReference>
<feature type="region of interest" description="Disordered" evidence="2">
    <location>
        <begin position="29"/>
        <end position="60"/>
    </location>
</feature>
<reference evidence="3 4" key="1">
    <citation type="submission" date="2016-04" db="EMBL/GenBank/DDBJ databases">
        <title>A degradative enzymes factory behind the ericoid mycorrhizal symbiosis.</title>
        <authorList>
            <consortium name="DOE Joint Genome Institute"/>
            <person name="Martino E."/>
            <person name="Morin E."/>
            <person name="Grelet G."/>
            <person name="Kuo A."/>
            <person name="Kohler A."/>
            <person name="Daghino S."/>
            <person name="Barry K."/>
            <person name="Choi C."/>
            <person name="Cichocki N."/>
            <person name="Clum A."/>
            <person name="Copeland A."/>
            <person name="Hainaut M."/>
            <person name="Haridas S."/>
            <person name="Labutti K."/>
            <person name="Lindquist E."/>
            <person name="Lipzen A."/>
            <person name="Khouja H.-R."/>
            <person name="Murat C."/>
            <person name="Ohm R."/>
            <person name="Olson A."/>
            <person name="Spatafora J."/>
            <person name="Veneault-Fourrey C."/>
            <person name="Henrissat B."/>
            <person name="Grigoriev I."/>
            <person name="Martin F."/>
            <person name="Perotto S."/>
        </authorList>
    </citation>
    <scope>NUCLEOTIDE SEQUENCE [LARGE SCALE GENOMIC DNA]</scope>
    <source>
        <strain evidence="3 4">F</strain>
    </source>
</reference>
<keyword evidence="4" id="KW-1185">Reference proteome</keyword>
<sequence length="283" mass="31178">MEKSASHKHPVCKRVLLEKKDVQEFLEKHPQKEHAAHIPEGAKVAKDAKPKPVQHDTTSVAPNEYPYNVIGKLFFGGESFDRENPDGSVTAALVGPNIIVTAASQIPFDTAGLWLRFVPGFNDGNEPFGSAFVINSYGYLDSSATTNYNYVVMELDTPLGSTCGWLGTYANQSSAEYLEYQNWNTVGYPVQAPILLQKLLIERDDVGGEANRKDFFAKQDFTVADQPGWYGAPMFGTPLDENGGSYVIGVVSGNFEYEGTSYIVYAGGEDLLSIVRWAYENYS</sequence>
<dbReference type="PANTHER" id="PTHR15462:SF8">
    <property type="entry name" value="SERINE PROTEASE"/>
    <property type="match status" value="1"/>
</dbReference>
<dbReference type="OrthoDB" id="10037376at2759"/>
<dbReference type="EMBL" id="KZ613941">
    <property type="protein sequence ID" value="PMD44491.1"/>
    <property type="molecule type" value="Genomic_DNA"/>
</dbReference>
<dbReference type="InterPro" id="IPR050966">
    <property type="entry name" value="Glutamyl_endopeptidase"/>
</dbReference>
<dbReference type="SUPFAM" id="SSF50494">
    <property type="entry name" value="Trypsin-like serine proteases"/>
    <property type="match status" value="1"/>
</dbReference>
<evidence type="ECO:0000256" key="1">
    <source>
        <dbReference type="ARBA" id="ARBA00022729"/>
    </source>
</evidence>
<dbReference type="InterPro" id="IPR043504">
    <property type="entry name" value="Peptidase_S1_PA_chymotrypsin"/>
</dbReference>
<dbReference type="AlphaFoldDB" id="A0A2J6S142"/>
<protein>
    <submittedName>
        <fullName evidence="3">Uncharacterized protein</fullName>
    </submittedName>
</protein>
<gene>
    <name evidence="3" type="ORF">L207DRAFT_619579</name>
</gene>
<name>A0A2J6S142_HYAVF</name>
<evidence type="ECO:0000256" key="2">
    <source>
        <dbReference type="SAM" id="MobiDB-lite"/>
    </source>
</evidence>
<dbReference type="Gene3D" id="2.40.10.10">
    <property type="entry name" value="Trypsin-like serine proteases"/>
    <property type="match status" value="2"/>
</dbReference>
<dbReference type="InterPro" id="IPR009003">
    <property type="entry name" value="Peptidase_S1_PA"/>
</dbReference>
<proteinExistence type="predicted"/>
<feature type="compositionally biased region" description="Basic and acidic residues" evidence="2">
    <location>
        <begin position="43"/>
        <end position="54"/>
    </location>
</feature>
<dbReference type="Proteomes" id="UP000235786">
    <property type="component" value="Unassembled WGS sequence"/>
</dbReference>